<evidence type="ECO:0000259" key="1">
    <source>
        <dbReference type="Pfam" id="PF13088"/>
    </source>
</evidence>
<dbReference type="SUPFAM" id="SSF50939">
    <property type="entry name" value="Sialidases"/>
    <property type="match status" value="1"/>
</dbReference>
<evidence type="ECO:0000313" key="3">
    <source>
        <dbReference type="Proteomes" id="UP000008630"/>
    </source>
</evidence>
<name>E6SQB7_BACT6</name>
<dbReference type="PATRIC" id="fig|693979.3.peg.2110"/>
<keyword evidence="3" id="KW-1185">Reference proteome</keyword>
<dbReference type="HOGENOM" id="CLU_480340_0_0_10"/>
<evidence type="ECO:0000313" key="2">
    <source>
        <dbReference type="EMBL" id="ADV43976.1"/>
    </source>
</evidence>
<accession>E6SQB7</accession>
<reference evidence="2 3" key="2">
    <citation type="journal article" date="2011" name="Stand. Genomic Sci.">
        <title>Complete genome sequence of Bacteroides helcogenes type strain (P 36-108).</title>
        <authorList>
            <person name="Pati A."/>
            <person name="Gronow S."/>
            <person name="Zeytun A."/>
            <person name="Lapidus A."/>
            <person name="Nolan M."/>
            <person name="Hammon N."/>
            <person name="Deshpande S."/>
            <person name="Cheng J.F."/>
            <person name="Tapia R."/>
            <person name="Han C."/>
            <person name="Goodwin L."/>
            <person name="Pitluck S."/>
            <person name="Liolios K."/>
            <person name="Pagani I."/>
            <person name="Ivanova N."/>
            <person name="Mavromatis K."/>
            <person name="Chen A."/>
            <person name="Palaniappan K."/>
            <person name="Land M."/>
            <person name="Hauser L."/>
            <person name="Chang Y.J."/>
            <person name="Jeffries C.D."/>
            <person name="Detter J.C."/>
            <person name="Brambilla E."/>
            <person name="Rohde M."/>
            <person name="Goker M."/>
            <person name="Woyke T."/>
            <person name="Bristow J."/>
            <person name="Eisen J.A."/>
            <person name="Markowitz V."/>
            <person name="Hugenholtz P."/>
            <person name="Kyrpides N.C."/>
            <person name="Klenk H.P."/>
            <person name="Lucas S."/>
        </authorList>
    </citation>
    <scope>NUCLEOTIDE SEQUENCE [LARGE SCALE GENOMIC DNA]</scope>
    <source>
        <strain evidence="3">ATCC 35417 / DSM 20613 / JCM 6297 / CCUG 15421 / P 36-108</strain>
    </source>
</reference>
<dbReference type="PANTHER" id="PTHR43752">
    <property type="entry name" value="BNR/ASP-BOX REPEAT FAMILY PROTEIN"/>
    <property type="match status" value="1"/>
</dbReference>
<dbReference type="AlphaFoldDB" id="E6SQB7"/>
<gene>
    <name evidence="2" type="ordered locus">Bache_2002</name>
</gene>
<dbReference type="STRING" id="693979.Bache_2002"/>
<dbReference type="InterPro" id="IPR036278">
    <property type="entry name" value="Sialidase_sf"/>
</dbReference>
<dbReference type="PANTHER" id="PTHR43752:SF2">
    <property type="entry name" value="BNR_ASP-BOX REPEAT FAMILY PROTEIN"/>
    <property type="match status" value="1"/>
</dbReference>
<proteinExistence type="predicted"/>
<dbReference type="Proteomes" id="UP000008630">
    <property type="component" value="Chromosome"/>
</dbReference>
<dbReference type="Pfam" id="PF13088">
    <property type="entry name" value="BNR_2"/>
    <property type="match status" value="1"/>
</dbReference>
<reference key="1">
    <citation type="submission" date="2010-11" db="EMBL/GenBank/DDBJ databases">
        <title>The complete genome of Bacteroides helcogenes P 36-108.</title>
        <authorList>
            <consortium name="US DOE Joint Genome Institute (JGI-PGF)"/>
            <person name="Lucas S."/>
            <person name="Copeland A."/>
            <person name="Lapidus A."/>
            <person name="Bruce D."/>
            <person name="Goodwin L."/>
            <person name="Pitluck S."/>
            <person name="Kyrpides N."/>
            <person name="Mavromatis K."/>
            <person name="Ivanova N."/>
            <person name="Zeytun A."/>
            <person name="Brettin T."/>
            <person name="Detter J.C."/>
            <person name="Tapia R."/>
            <person name="Han C."/>
            <person name="Land M."/>
            <person name="Hauser L."/>
            <person name="Markowitz V."/>
            <person name="Cheng J.-F."/>
            <person name="Hugenholtz P."/>
            <person name="Woyke T."/>
            <person name="Wu D."/>
            <person name="Gronow S."/>
            <person name="Wellnitz S."/>
            <person name="Brambilla E."/>
            <person name="Klenk H.-P."/>
            <person name="Eisen J.A."/>
        </authorList>
    </citation>
    <scope>NUCLEOTIDE SEQUENCE</scope>
    <source>
        <strain>P 36-108</strain>
    </source>
</reference>
<dbReference type="CDD" id="cd15482">
    <property type="entry name" value="Sialidase_non-viral"/>
    <property type="match status" value="1"/>
</dbReference>
<dbReference type="Gene3D" id="2.120.10.10">
    <property type="match status" value="1"/>
</dbReference>
<dbReference type="eggNOG" id="COG4409">
    <property type="taxonomic scope" value="Bacteria"/>
</dbReference>
<protein>
    <recommendedName>
        <fullName evidence="1">Sialidase domain-containing protein</fullName>
    </recommendedName>
</protein>
<organism evidence="2 3">
    <name type="scientific">Bacteroides helcogenes (strain ATCC 35417 / DSM 20613 / JCM 6297 / CCUG 15421 / P 36-108)</name>
    <dbReference type="NCBI Taxonomy" id="693979"/>
    <lineage>
        <taxon>Bacteria</taxon>
        <taxon>Pseudomonadati</taxon>
        <taxon>Bacteroidota</taxon>
        <taxon>Bacteroidia</taxon>
        <taxon>Bacteroidales</taxon>
        <taxon>Bacteroidaceae</taxon>
        <taxon>Bacteroides</taxon>
    </lineage>
</organism>
<feature type="domain" description="Sialidase" evidence="1">
    <location>
        <begin position="126"/>
        <end position="300"/>
    </location>
</feature>
<sequence length="544" mass="60284">MLLGSNCSIQAHKVDSLAPRVVGIPPSDAYIGLSILPNGEVRHYNYGEQAEAGSFYLSSKDGGHTWKKINISKDIPYADVQSPLSGEFVRMIGVGGMGTYVVRTNGGLNGGRTITKISDTLAIMCKPPVFLKKSGRVVVGAHYGLQAHLPKVCFTYVSTDDGKTWQRSSYVSTPDHTGGGIHQGKRWNHGAAEPSIIELNDGRLWMLIRTSQDCYYQSFSNDGGLTWQEATPSPFYGTITMPTLARLSDGCLLFVGSMSTPLPEVGNTNGVWEDVFTNRTVIHTAISDDDGKTWQGFRELYLDDRRNAADFASQAGMDKGLHQSQVVEVAPGKLLFSVGQHHLHRKLLLMDKQWLYAKDRKWTPSDSLDKWSTFSYLKGIKGHCGYNRLPGCTLTHEGIEIKRLTNDNVLSPQAGGVWNFPALRKGKLKISVRLKRGNDNGKLILNDRWFNPSDSTAALFAPYYVTLNRKTLKISDDAFHIIEIKWNIDCKDKKAKVFVDGKLRQRLHLNNDSAHGLFYLHLLSSTSPTDTGFVVGSVEANETE</sequence>
<dbReference type="KEGG" id="bhl:Bache_2002"/>
<dbReference type="EMBL" id="CP002352">
    <property type="protein sequence ID" value="ADV43976.1"/>
    <property type="molecule type" value="Genomic_DNA"/>
</dbReference>
<dbReference type="InterPro" id="IPR011040">
    <property type="entry name" value="Sialidase"/>
</dbReference>